<evidence type="ECO:0000256" key="10">
    <source>
        <dbReference type="ARBA" id="ARBA00066687"/>
    </source>
</evidence>
<evidence type="ECO:0000313" key="18">
    <source>
        <dbReference type="EMBL" id="SEH64794.1"/>
    </source>
</evidence>
<feature type="domain" description="Cytidyltransferase-like" evidence="16">
    <location>
        <begin position="359"/>
        <end position="479"/>
    </location>
</feature>
<dbReference type="Gene3D" id="1.10.1040.10">
    <property type="entry name" value="N-(1-d-carboxylethyl)-l-norvaline Dehydrogenase, domain 2"/>
    <property type="match status" value="1"/>
</dbReference>
<feature type="binding site" evidence="13">
    <location>
        <position position="251"/>
    </location>
    <ligand>
        <name>sn-glycerol 3-phosphate</name>
        <dbReference type="ChEBI" id="CHEBI:57597"/>
    </ligand>
</feature>
<comment type="catalytic activity">
    <reaction evidence="13">
        <text>sn-glycerol 3-phosphate + NAD(+) = dihydroxyacetone phosphate + NADH + H(+)</text>
        <dbReference type="Rhea" id="RHEA:11092"/>
        <dbReference type="ChEBI" id="CHEBI:15378"/>
        <dbReference type="ChEBI" id="CHEBI:57540"/>
        <dbReference type="ChEBI" id="CHEBI:57597"/>
        <dbReference type="ChEBI" id="CHEBI:57642"/>
        <dbReference type="ChEBI" id="CHEBI:57945"/>
        <dbReference type="EC" id="1.1.1.94"/>
    </reaction>
</comment>
<evidence type="ECO:0000259" key="15">
    <source>
        <dbReference type="Pfam" id="PF01210"/>
    </source>
</evidence>
<dbReference type="InterPro" id="IPR006409">
    <property type="entry name" value="G3P_cytidylTrfase"/>
</dbReference>
<feature type="binding site" evidence="13">
    <location>
        <position position="251"/>
    </location>
    <ligand>
        <name>NADPH</name>
        <dbReference type="ChEBI" id="CHEBI:57783"/>
    </ligand>
</feature>
<evidence type="ECO:0000256" key="11">
    <source>
        <dbReference type="ARBA" id="ARBA00069372"/>
    </source>
</evidence>
<protein>
    <recommendedName>
        <fullName evidence="11 13">Glycerol-3-phosphate dehydrogenase [NAD(P)+]</fullName>
        <ecNumber evidence="10 13">1.1.1.94</ecNumber>
    </recommendedName>
    <alternativeName>
        <fullName evidence="13">NAD(P)(+)-dependent glycerol-3-phosphate dehydrogenase</fullName>
    </alternativeName>
    <alternativeName>
        <fullName evidence="12 13">NAD(P)H-dependent dihydroxyacetone-phosphate reductase</fullName>
    </alternativeName>
</protein>
<keyword evidence="13" id="KW-0963">Cytoplasm</keyword>
<dbReference type="SUPFAM" id="SSF51735">
    <property type="entry name" value="NAD(P)-binding Rossmann-fold domains"/>
    <property type="match status" value="1"/>
</dbReference>
<dbReference type="GO" id="GO:0046872">
    <property type="term" value="F:metal ion binding"/>
    <property type="evidence" value="ECO:0007669"/>
    <property type="project" value="InterPro"/>
</dbReference>
<dbReference type="FunFam" id="1.10.1040.10:FF:000001">
    <property type="entry name" value="Glycerol-3-phosphate dehydrogenase [NAD(P)+]"/>
    <property type="match status" value="1"/>
</dbReference>
<feature type="binding site" evidence="13">
    <location>
        <position position="50"/>
    </location>
    <ligand>
        <name>NADPH</name>
        <dbReference type="ChEBI" id="CHEBI:57783"/>
    </ligand>
</feature>
<feature type="binding site" evidence="13">
    <location>
        <position position="12"/>
    </location>
    <ligand>
        <name>NADPH</name>
        <dbReference type="ChEBI" id="CHEBI:57783"/>
    </ligand>
</feature>
<dbReference type="GO" id="GO:0047348">
    <property type="term" value="F:glycerol-3-phosphate cytidylyltransferase activity"/>
    <property type="evidence" value="ECO:0007669"/>
    <property type="project" value="InterPro"/>
</dbReference>
<dbReference type="InterPro" id="IPR036291">
    <property type="entry name" value="NAD(P)-bd_dom_sf"/>
</dbReference>
<evidence type="ECO:0000256" key="14">
    <source>
        <dbReference type="RuleBase" id="RU000437"/>
    </source>
</evidence>
<dbReference type="NCBIfam" id="NF000940">
    <property type="entry name" value="PRK00094.1-2"/>
    <property type="match status" value="1"/>
</dbReference>
<dbReference type="InterPro" id="IPR008927">
    <property type="entry name" value="6-PGluconate_DH-like_C_sf"/>
</dbReference>
<dbReference type="NCBIfam" id="TIGR01518">
    <property type="entry name" value="g3p_cytidyltrns"/>
    <property type="match status" value="1"/>
</dbReference>
<dbReference type="Gene3D" id="3.40.50.720">
    <property type="entry name" value="NAD(P)-binding Rossmann-like Domain"/>
    <property type="match status" value="1"/>
</dbReference>
<comment type="similarity">
    <text evidence="1 13 14">Belongs to the NAD-dependent glycerol-3-phosphate dehydrogenase family.</text>
</comment>
<evidence type="ECO:0000256" key="4">
    <source>
        <dbReference type="ARBA" id="ARBA00023002"/>
    </source>
</evidence>
<evidence type="ECO:0000256" key="5">
    <source>
        <dbReference type="ARBA" id="ARBA00023027"/>
    </source>
</evidence>
<evidence type="ECO:0000313" key="19">
    <source>
        <dbReference type="Proteomes" id="UP000183190"/>
    </source>
</evidence>
<dbReference type="InterPro" id="IPR011128">
    <property type="entry name" value="G3P_DH_NAD-dep_N"/>
</dbReference>
<dbReference type="PRINTS" id="PR00077">
    <property type="entry name" value="GPDHDRGNASE"/>
</dbReference>
<dbReference type="FunFam" id="3.40.50.720:FF:000019">
    <property type="entry name" value="Glycerol-3-phosphate dehydrogenase [NAD(P)+]"/>
    <property type="match status" value="1"/>
</dbReference>
<feature type="binding site" evidence="13">
    <location>
        <position position="250"/>
    </location>
    <ligand>
        <name>sn-glycerol 3-phosphate</name>
        <dbReference type="ChEBI" id="CHEBI:57597"/>
    </ligand>
</feature>
<dbReference type="InterPro" id="IPR006109">
    <property type="entry name" value="G3P_DH_NAD-dep_C"/>
</dbReference>
<dbReference type="InterPro" id="IPR004821">
    <property type="entry name" value="Cyt_trans-like"/>
</dbReference>
<dbReference type="GO" id="GO:0008654">
    <property type="term" value="P:phospholipid biosynthetic process"/>
    <property type="evidence" value="ECO:0007669"/>
    <property type="project" value="UniProtKB-KW"/>
</dbReference>
<dbReference type="Proteomes" id="UP000183190">
    <property type="component" value="Unassembled WGS sequence"/>
</dbReference>
<evidence type="ECO:0000256" key="3">
    <source>
        <dbReference type="ARBA" id="ARBA00022857"/>
    </source>
</evidence>
<dbReference type="GO" id="GO:0046167">
    <property type="term" value="P:glycerol-3-phosphate biosynthetic process"/>
    <property type="evidence" value="ECO:0007669"/>
    <property type="project" value="UniProtKB-UniRule"/>
</dbReference>
<keyword evidence="18" id="KW-0808">Transferase</keyword>
<dbReference type="Pfam" id="PF07479">
    <property type="entry name" value="NAD_Gly3P_dh_C"/>
    <property type="match status" value="1"/>
</dbReference>
<dbReference type="InterPro" id="IPR006168">
    <property type="entry name" value="G3P_DH_NAD-dep"/>
</dbReference>
<feature type="binding site" evidence="13">
    <location>
        <position position="136"/>
    </location>
    <ligand>
        <name>NADPH</name>
        <dbReference type="ChEBI" id="CHEBI:57783"/>
    </ligand>
</feature>
<sequence length="504" mass="55750">MNKIGILGAGTWGIALARMLCLVGNDVQVWSALPDEIIELQTLHKHKNLYNVVIPDSINFTADITKAVKDKDMIIFAVPSIYVRSTAKMVAPLYKGEIIVDVAKGIESDSLMTMSEVIKSEIPKANVVALSGPTHAEEVALDLPTTIVSACEDMALAEYVQSIFSTPSMRVYTNTDIKGVEICGALKNIIALASGIASGMGFGDNTRAALITRGLSEIERLGLKMGCLPDTFSGLAGIGDLIVTSTSNHSRNNKCGYLIGQGYSPSDAVKQVGMVVEGINAIPAAIQLSEKNDVELPLIFAVDDIINHAVEPLEAVKRLMGRNYKSELRKYVIDINYESAVLKNTSIRVKGDQSMKRVITYGTFDLLHYGHINLLRRAKALGDYLIVVISSDEFNWNEKHKKCYFTYEQRKALVEAIRYVDLVIPEESWNQKRTDMHEYHIDTFVMGDDWKGKFDFLKEEGVDVVYLPRTPEISSSKMKKDLYDANAVDGESKTNHDDINTDPK</sequence>
<dbReference type="GO" id="GO:0141152">
    <property type="term" value="F:glycerol-3-phosphate dehydrogenase (NAD+) activity"/>
    <property type="evidence" value="ECO:0007669"/>
    <property type="project" value="RHEA"/>
</dbReference>
<evidence type="ECO:0000259" key="16">
    <source>
        <dbReference type="Pfam" id="PF01467"/>
    </source>
</evidence>
<reference evidence="18 19" key="1">
    <citation type="submission" date="2016-10" db="EMBL/GenBank/DDBJ databases">
        <authorList>
            <person name="de Groot N.N."/>
        </authorList>
    </citation>
    <scope>NUCLEOTIDE SEQUENCE [LARGE SCALE GENOMIC DNA]</scope>
    <source>
        <strain evidence="18 19">YAD2003</strain>
    </source>
</reference>
<evidence type="ECO:0000256" key="12">
    <source>
        <dbReference type="ARBA" id="ARBA00080511"/>
    </source>
</evidence>
<dbReference type="PANTHER" id="PTHR11728">
    <property type="entry name" value="GLYCEROL-3-PHOSPHATE DEHYDROGENASE"/>
    <property type="match status" value="1"/>
</dbReference>
<dbReference type="SUPFAM" id="SSF48179">
    <property type="entry name" value="6-phosphogluconate dehydrogenase C-terminal domain-like"/>
    <property type="match status" value="1"/>
</dbReference>
<dbReference type="Pfam" id="PF01467">
    <property type="entry name" value="CTP_transf_like"/>
    <property type="match status" value="1"/>
</dbReference>
<feature type="binding site" evidence="13">
    <location>
        <position position="240"/>
    </location>
    <ligand>
        <name>sn-glycerol 3-phosphate</name>
        <dbReference type="ChEBI" id="CHEBI:57597"/>
    </ligand>
</feature>
<feature type="binding site" evidence="13">
    <location>
        <position position="277"/>
    </location>
    <ligand>
        <name>NADPH</name>
        <dbReference type="ChEBI" id="CHEBI:57783"/>
    </ligand>
</feature>
<feature type="domain" description="Glycerol-3-phosphate dehydrogenase NAD-dependent C-terminal" evidence="17">
    <location>
        <begin position="176"/>
        <end position="316"/>
    </location>
</feature>
<feature type="active site" description="Proton acceptor" evidence="13">
    <location>
        <position position="187"/>
    </location>
</feature>
<dbReference type="NCBIfam" id="TIGR00125">
    <property type="entry name" value="cyt_tran_rel"/>
    <property type="match status" value="1"/>
</dbReference>
<dbReference type="OrthoDB" id="9812273at2"/>
<dbReference type="RefSeq" id="WP_074716804.1">
    <property type="nucleotide sequence ID" value="NZ_FNWV01000006.1"/>
</dbReference>
<keyword evidence="3 13" id="KW-0521">NADP</keyword>
<feature type="binding site" evidence="13">
    <location>
        <position position="252"/>
    </location>
    <ligand>
        <name>sn-glycerol 3-phosphate</name>
        <dbReference type="ChEBI" id="CHEBI:57597"/>
    </ligand>
</feature>
<feature type="binding site" evidence="13">
    <location>
        <position position="11"/>
    </location>
    <ligand>
        <name>NADPH</name>
        <dbReference type="ChEBI" id="CHEBI:57783"/>
    </ligand>
</feature>
<dbReference type="InterPro" id="IPR014729">
    <property type="entry name" value="Rossmann-like_a/b/a_fold"/>
</dbReference>
<feature type="domain" description="Glycerol-3-phosphate dehydrogenase NAD-dependent N-terminal" evidence="15">
    <location>
        <begin position="3"/>
        <end position="156"/>
    </location>
</feature>
<keyword evidence="8 13" id="KW-1208">Phospholipid metabolism</keyword>
<dbReference type="PANTHER" id="PTHR11728:SF1">
    <property type="entry name" value="GLYCEROL-3-PHOSPHATE DEHYDROGENASE [NAD(+)] 2, CHLOROPLASTIC"/>
    <property type="match status" value="1"/>
</dbReference>
<dbReference type="UniPathway" id="UPA00940"/>
<dbReference type="GO" id="GO:0046168">
    <property type="term" value="P:glycerol-3-phosphate catabolic process"/>
    <property type="evidence" value="ECO:0007669"/>
    <property type="project" value="InterPro"/>
</dbReference>
<evidence type="ECO:0000256" key="9">
    <source>
        <dbReference type="ARBA" id="ARBA00052716"/>
    </source>
</evidence>
<evidence type="ECO:0000256" key="13">
    <source>
        <dbReference type="HAMAP-Rule" id="MF_00394"/>
    </source>
</evidence>
<dbReference type="GO" id="GO:0051287">
    <property type="term" value="F:NAD binding"/>
    <property type="evidence" value="ECO:0007669"/>
    <property type="project" value="InterPro"/>
</dbReference>
<dbReference type="Pfam" id="PF01210">
    <property type="entry name" value="NAD_Gly3P_dh_N"/>
    <property type="match status" value="1"/>
</dbReference>
<feature type="binding site" evidence="13">
    <location>
        <position position="132"/>
    </location>
    <ligand>
        <name>sn-glycerol 3-phosphate</name>
        <dbReference type="ChEBI" id="CHEBI:57597"/>
    </ligand>
</feature>
<dbReference type="GO" id="GO:0005975">
    <property type="term" value="P:carbohydrate metabolic process"/>
    <property type="evidence" value="ECO:0007669"/>
    <property type="project" value="InterPro"/>
</dbReference>
<dbReference type="GO" id="GO:0019350">
    <property type="term" value="P:teichoic acid biosynthetic process"/>
    <property type="evidence" value="ECO:0007669"/>
    <property type="project" value="InterPro"/>
</dbReference>
<evidence type="ECO:0000256" key="7">
    <source>
        <dbReference type="ARBA" id="ARBA00023209"/>
    </source>
</evidence>
<feature type="binding site" evidence="13">
    <location>
        <position position="134"/>
    </location>
    <ligand>
        <name>sn-glycerol 3-phosphate</name>
        <dbReference type="ChEBI" id="CHEBI:57597"/>
    </ligand>
</feature>
<dbReference type="Gene3D" id="3.40.50.620">
    <property type="entry name" value="HUPs"/>
    <property type="match status" value="1"/>
</dbReference>
<dbReference type="AlphaFoldDB" id="A0A1H6JQQ2"/>
<keyword evidence="7 13" id="KW-0594">Phospholipid biosynthesis</keyword>
<proteinExistence type="inferred from homology"/>
<evidence type="ECO:0000256" key="6">
    <source>
        <dbReference type="ARBA" id="ARBA00023098"/>
    </source>
</evidence>
<feature type="binding site" evidence="13">
    <location>
        <position position="104"/>
    </location>
    <ligand>
        <name>sn-glycerol 3-phosphate</name>
        <dbReference type="ChEBI" id="CHEBI:57597"/>
    </ligand>
</feature>
<comment type="catalytic activity">
    <reaction evidence="9">
        <text>sn-glycerol 3-phosphate + NADP(+) = dihydroxyacetone phosphate + NADPH + H(+)</text>
        <dbReference type="Rhea" id="RHEA:11096"/>
        <dbReference type="ChEBI" id="CHEBI:15378"/>
        <dbReference type="ChEBI" id="CHEBI:57597"/>
        <dbReference type="ChEBI" id="CHEBI:57642"/>
        <dbReference type="ChEBI" id="CHEBI:57783"/>
        <dbReference type="ChEBI" id="CHEBI:58349"/>
        <dbReference type="EC" id="1.1.1.94"/>
    </reaction>
    <physiologicalReaction direction="right-to-left" evidence="9">
        <dbReference type="Rhea" id="RHEA:11098"/>
    </physiologicalReaction>
</comment>
<keyword evidence="18" id="KW-0548">Nucleotidyltransferase</keyword>
<dbReference type="EC" id="1.1.1.94" evidence="10 13"/>
<organism evidence="18 19">
    <name type="scientific">Ruminococcus flavefaciens</name>
    <dbReference type="NCBI Taxonomy" id="1265"/>
    <lineage>
        <taxon>Bacteria</taxon>
        <taxon>Bacillati</taxon>
        <taxon>Bacillota</taxon>
        <taxon>Clostridia</taxon>
        <taxon>Eubacteriales</taxon>
        <taxon>Oscillospiraceae</taxon>
        <taxon>Ruminococcus</taxon>
    </lineage>
</organism>
<feature type="binding site" evidence="13">
    <location>
        <position position="275"/>
    </location>
    <ligand>
        <name>NADPH</name>
        <dbReference type="ChEBI" id="CHEBI:57783"/>
    </ligand>
</feature>
<comment type="caution">
    <text evidence="13">Lacks conserved residue(s) required for the propagation of feature annotation.</text>
</comment>
<dbReference type="GO" id="GO:0006650">
    <property type="term" value="P:glycerophospholipid metabolic process"/>
    <property type="evidence" value="ECO:0007669"/>
    <property type="project" value="UniProtKB-UniRule"/>
</dbReference>
<dbReference type="EMBL" id="FNWV01000006">
    <property type="protein sequence ID" value="SEH64794.1"/>
    <property type="molecule type" value="Genomic_DNA"/>
</dbReference>
<accession>A0A1H6JQQ2</accession>
<gene>
    <name evidence="13" type="primary">gpsA</name>
    <name evidence="18" type="ORF">SAMN02910265_01916</name>
</gene>
<dbReference type="PROSITE" id="PS00957">
    <property type="entry name" value="NAD_G3PDH"/>
    <property type="match status" value="1"/>
</dbReference>
<dbReference type="HAMAP" id="MF_00394">
    <property type="entry name" value="NAD_Glyc3P_dehydrog"/>
    <property type="match status" value="1"/>
</dbReference>
<dbReference type="NCBIfam" id="NF000942">
    <property type="entry name" value="PRK00094.1-4"/>
    <property type="match status" value="1"/>
</dbReference>
<feature type="binding site" evidence="13">
    <location>
        <position position="104"/>
    </location>
    <ligand>
        <name>NADPH</name>
        <dbReference type="ChEBI" id="CHEBI:57783"/>
    </ligand>
</feature>
<evidence type="ECO:0000256" key="8">
    <source>
        <dbReference type="ARBA" id="ARBA00023264"/>
    </source>
</evidence>
<dbReference type="SUPFAM" id="SSF52374">
    <property type="entry name" value="Nucleotidylyl transferase"/>
    <property type="match status" value="1"/>
</dbReference>
<name>A0A1H6JQQ2_RUMFL</name>
<dbReference type="GO" id="GO:0005829">
    <property type="term" value="C:cytosol"/>
    <property type="evidence" value="ECO:0007669"/>
    <property type="project" value="TreeGrafter"/>
</dbReference>
<keyword evidence="4 13" id="KW-0560">Oxidoreductase</keyword>
<keyword evidence="2 13" id="KW-0444">Lipid biosynthesis</keyword>
<dbReference type="GO" id="GO:0141153">
    <property type="term" value="F:glycerol-3-phosphate dehydrogenase (NADP+) activity"/>
    <property type="evidence" value="ECO:0007669"/>
    <property type="project" value="RHEA"/>
</dbReference>
<comment type="subcellular location">
    <subcellularLocation>
        <location evidence="13">Cytoplasm</location>
    </subcellularLocation>
</comment>
<keyword evidence="5 13" id="KW-0520">NAD</keyword>
<feature type="binding site" evidence="13">
    <location>
        <position position="187"/>
    </location>
    <ligand>
        <name>sn-glycerol 3-phosphate</name>
        <dbReference type="ChEBI" id="CHEBI:57597"/>
    </ligand>
</feature>
<comment type="pathway">
    <text evidence="13">Membrane lipid metabolism; glycerophospholipid metabolism.</text>
</comment>
<evidence type="ECO:0000259" key="17">
    <source>
        <dbReference type="Pfam" id="PF07479"/>
    </source>
</evidence>
<evidence type="ECO:0000256" key="2">
    <source>
        <dbReference type="ARBA" id="ARBA00022516"/>
    </source>
</evidence>
<comment type="function">
    <text evidence="13">Catalyzes the reduction of the glycolytic intermediate dihydroxyacetone phosphate (DHAP) to sn-glycerol 3-phosphate (G3P), the key precursor for phospholipid synthesis.</text>
</comment>
<evidence type="ECO:0000256" key="1">
    <source>
        <dbReference type="ARBA" id="ARBA00011009"/>
    </source>
</evidence>
<dbReference type="InterPro" id="IPR013328">
    <property type="entry name" value="6PGD_dom2"/>
</dbReference>
<keyword evidence="13" id="KW-0547">Nucleotide-binding</keyword>
<keyword evidence="6 13" id="KW-0443">Lipid metabolism</keyword>